<dbReference type="AlphaFoldDB" id="A0A5J4TVU9"/>
<feature type="transmembrane region" description="Helical" evidence="1">
    <location>
        <begin position="60"/>
        <end position="79"/>
    </location>
</feature>
<evidence type="ECO:0000313" key="2">
    <source>
        <dbReference type="EMBL" id="KAA6362407.1"/>
    </source>
</evidence>
<evidence type="ECO:0000256" key="1">
    <source>
        <dbReference type="SAM" id="Phobius"/>
    </source>
</evidence>
<proteinExistence type="predicted"/>
<sequence>METIIEIKFNEAESEQVDQQIEKRSVGRPKKYFNDDDRKEEIRKRQLATKRRYAQKKAQIFTLVEIANLFLIASAFDVINELVKGVERDILKKDHSEEYLSMFN</sequence>
<dbReference type="Proteomes" id="UP000324800">
    <property type="component" value="Unassembled WGS sequence"/>
</dbReference>
<evidence type="ECO:0000313" key="3">
    <source>
        <dbReference type="Proteomes" id="UP000324800"/>
    </source>
</evidence>
<accession>A0A5J4TVU9</accession>
<keyword evidence="1" id="KW-0472">Membrane</keyword>
<keyword evidence="1" id="KW-1133">Transmembrane helix</keyword>
<name>A0A5J4TVU9_9EUKA</name>
<reference evidence="2 3" key="1">
    <citation type="submission" date="2019-03" db="EMBL/GenBank/DDBJ databases">
        <title>Single cell metagenomics reveals metabolic interactions within the superorganism composed of flagellate Streblomastix strix and complex community of Bacteroidetes bacteria on its surface.</title>
        <authorList>
            <person name="Treitli S.C."/>
            <person name="Kolisko M."/>
            <person name="Husnik F."/>
            <person name="Keeling P."/>
            <person name="Hampl V."/>
        </authorList>
    </citation>
    <scope>NUCLEOTIDE SEQUENCE [LARGE SCALE GENOMIC DNA]</scope>
    <source>
        <strain evidence="2">ST1C</strain>
    </source>
</reference>
<comment type="caution">
    <text evidence="2">The sequence shown here is derived from an EMBL/GenBank/DDBJ whole genome shotgun (WGS) entry which is preliminary data.</text>
</comment>
<dbReference type="EMBL" id="SNRW01024242">
    <property type="protein sequence ID" value="KAA6362407.1"/>
    <property type="molecule type" value="Genomic_DNA"/>
</dbReference>
<keyword evidence="1" id="KW-0812">Transmembrane</keyword>
<organism evidence="2 3">
    <name type="scientific">Streblomastix strix</name>
    <dbReference type="NCBI Taxonomy" id="222440"/>
    <lineage>
        <taxon>Eukaryota</taxon>
        <taxon>Metamonada</taxon>
        <taxon>Preaxostyla</taxon>
        <taxon>Oxymonadida</taxon>
        <taxon>Streblomastigidae</taxon>
        <taxon>Streblomastix</taxon>
    </lineage>
</organism>
<protein>
    <submittedName>
        <fullName evidence="2">Uncharacterized protein</fullName>
    </submittedName>
</protein>
<gene>
    <name evidence="2" type="ORF">EZS28_042066</name>
</gene>